<dbReference type="SUPFAM" id="SSF52266">
    <property type="entry name" value="SGNH hydrolase"/>
    <property type="match status" value="1"/>
</dbReference>
<dbReference type="Gene3D" id="3.40.50.1110">
    <property type="entry name" value="SGNH hydrolase"/>
    <property type="match status" value="1"/>
</dbReference>
<keyword evidence="3" id="KW-1185">Reference proteome</keyword>
<dbReference type="CDD" id="cd00229">
    <property type="entry name" value="SGNH_hydrolase"/>
    <property type="match status" value="1"/>
</dbReference>
<dbReference type="InterPro" id="IPR036514">
    <property type="entry name" value="SGNH_hydro_sf"/>
</dbReference>
<dbReference type="GO" id="GO:0016788">
    <property type="term" value="F:hydrolase activity, acting on ester bonds"/>
    <property type="evidence" value="ECO:0007669"/>
    <property type="project" value="UniProtKB-ARBA"/>
</dbReference>
<evidence type="ECO:0000313" key="3">
    <source>
        <dbReference type="Proteomes" id="UP000035489"/>
    </source>
</evidence>
<gene>
    <name evidence="2" type="ORF">AA309_07675</name>
</gene>
<dbReference type="InterPro" id="IPR013830">
    <property type="entry name" value="SGNH_hydro"/>
</dbReference>
<reference evidence="2 3" key="1">
    <citation type="submission" date="2015-05" db="EMBL/GenBank/DDBJ databases">
        <title>Draft genome sequence of Microvirga vignae strain BR3299, a novel nitrogen fixing bacteria isolated from Brazil semi-aired region.</title>
        <authorList>
            <person name="Zilli J.E."/>
            <person name="Passos S.R."/>
            <person name="Leite J."/>
            <person name="Baldani J.I."/>
            <person name="Xavier G.R."/>
            <person name="Rumjaneck N.G."/>
            <person name="Simoes-Araujo J.L."/>
        </authorList>
    </citation>
    <scope>NUCLEOTIDE SEQUENCE [LARGE SCALE GENOMIC DNA]</scope>
    <source>
        <strain evidence="2 3">BR3299</strain>
    </source>
</reference>
<feature type="domain" description="SGNH hydrolase-type esterase" evidence="1">
    <location>
        <begin position="6"/>
        <end position="185"/>
    </location>
</feature>
<dbReference type="STRING" id="1225564.AA309_07675"/>
<name>A0A0H1REB8_9HYPH</name>
<dbReference type="PATRIC" id="fig|1225564.3.peg.2066"/>
<dbReference type="RefSeq" id="WP_047188423.1">
    <property type="nucleotide sequence ID" value="NZ_LCYG01000019.1"/>
</dbReference>
<sequence>MNHVVLLGDSVFDNGAYVRPGEPDVLALVQAKLPKGWRATMRAVDGAVTAGIERQLARLPEDASHLILSVGGNDALGNSGILRESARSVAEVMTRIADVRDSFALSYRKMLDLLVGYRLPTALCTIYDARFPDPQEQRQAVAALSVFNDVITREAFSRRLALIDLRLLCNEPDDYANPIEPSAKGGDKIASAIAQVVAGNTIFPRSQVYAE</sequence>
<dbReference type="EMBL" id="LCYG01000019">
    <property type="protein sequence ID" value="KLK93540.1"/>
    <property type="molecule type" value="Genomic_DNA"/>
</dbReference>
<dbReference type="AlphaFoldDB" id="A0A0H1REB8"/>
<protein>
    <submittedName>
        <fullName evidence="2">Lipase</fullName>
    </submittedName>
</protein>
<dbReference type="OrthoDB" id="212722at2"/>
<dbReference type="Pfam" id="PF13472">
    <property type="entry name" value="Lipase_GDSL_2"/>
    <property type="match status" value="1"/>
</dbReference>
<organism evidence="2 3">
    <name type="scientific">Microvirga vignae</name>
    <dbReference type="NCBI Taxonomy" id="1225564"/>
    <lineage>
        <taxon>Bacteria</taxon>
        <taxon>Pseudomonadati</taxon>
        <taxon>Pseudomonadota</taxon>
        <taxon>Alphaproteobacteria</taxon>
        <taxon>Hyphomicrobiales</taxon>
        <taxon>Methylobacteriaceae</taxon>
        <taxon>Microvirga</taxon>
    </lineage>
</organism>
<evidence type="ECO:0000313" key="2">
    <source>
        <dbReference type="EMBL" id="KLK93540.1"/>
    </source>
</evidence>
<dbReference type="Proteomes" id="UP000035489">
    <property type="component" value="Unassembled WGS sequence"/>
</dbReference>
<comment type="caution">
    <text evidence="2">The sequence shown here is derived from an EMBL/GenBank/DDBJ whole genome shotgun (WGS) entry which is preliminary data.</text>
</comment>
<evidence type="ECO:0000259" key="1">
    <source>
        <dbReference type="Pfam" id="PF13472"/>
    </source>
</evidence>
<proteinExistence type="predicted"/>
<accession>A0A0H1REB8</accession>